<accession>A0A2P4ESE9</accession>
<dbReference type="Gene3D" id="3.40.50.1820">
    <property type="entry name" value="alpha/beta hydrolase"/>
    <property type="match status" value="1"/>
</dbReference>
<dbReference type="GO" id="GO:0016020">
    <property type="term" value="C:membrane"/>
    <property type="evidence" value="ECO:0007669"/>
    <property type="project" value="TreeGrafter"/>
</dbReference>
<dbReference type="InterPro" id="IPR050266">
    <property type="entry name" value="AB_hydrolase_sf"/>
</dbReference>
<evidence type="ECO:0000313" key="2">
    <source>
        <dbReference type="EMBL" id="POB01966.1"/>
    </source>
</evidence>
<dbReference type="InterPro" id="IPR029058">
    <property type="entry name" value="AB_hydrolase_fold"/>
</dbReference>
<proteinExistence type="predicted"/>
<dbReference type="SUPFAM" id="SSF53474">
    <property type="entry name" value="alpha/beta-Hydrolases"/>
    <property type="match status" value="1"/>
</dbReference>
<reference evidence="2 3" key="1">
    <citation type="submission" date="2018-01" db="EMBL/GenBank/DDBJ databases">
        <title>Draft genome of the type strain Pseudomonas oceani DSM 100277 isolated from the deep water in Okinawa trough, northwestern Pacific Ocean.</title>
        <authorList>
            <person name="Gomila M."/>
            <person name="Mulet M."/>
            <person name="Garcia-Valdes E."/>
            <person name="Lalucat J."/>
        </authorList>
    </citation>
    <scope>NUCLEOTIDE SEQUENCE [LARGE SCALE GENOMIC DNA]</scope>
    <source>
        <strain evidence="2 3">DSM 100277</strain>
    </source>
</reference>
<dbReference type="PANTHER" id="PTHR43798:SF33">
    <property type="entry name" value="HYDROLASE, PUTATIVE (AFU_ORTHOLOGUE AFUA_2G14860)-RELATED"/>
    <property type="match status" value="1"/>
</dbReference>
<gene>
    <name evidence="2" type="ORF">C1949_14745</name>
</gene>
<evidence type="ECO:0000259" key="1">
    <source>
        <dbReference type="Pfam" id="PF00561"/>
    </source>
</evidence>
<dbReference type="PANTHER" id="PTHR43798">
    <property type="entry name" value="MONOACYLGLYCEROL LIPASE"/>
    <property type="match status" value="1"/>
</dbReference>
<feature type="domain" description="AB hydrolase-1" evidence="1">
    <location>
        <begin position="54"/>
        <end position="271"/>
    </location>
</feature>
<sequence>MRLQPFSKRDIRHLVSIACGLILLQVSAVSEARELMVTDPQRTIQVEVLGEGVPVVLIPSLGRGAQDFDDLKERLTDAGYQVILPLPRGIGQSTGSTTGLTMQDIAADVYAASQAVTDKPVVVVGHAFGNRVARTFASEYPQHTRGVILLAAGGSTNIPSAIVKALRDSFRKDLPEAEHLAAVQLAFFAEGNDPALWRDGWYPEVAMYQEAALKATSLESWWAGGVAPMLIVQPLEDRVAPPENADQLLKAFPERVQVQMLANAGHAVLPEQPQQVAEMIINWLNEHL</sequence>
<organism evidence="2 3">
    <name type="scientific">Halopseudomonas oceani</name>
    <dbReference type="NCBI Taxonomy" id="1708783"/>
    <lineage>
        <taxon>Bacteria</taxon>
        <taxon>Pseudomonadati</taxon>
        <taxon>Pseudomonadota</taxon>
        <taxon>Gammaproteobacteria</taxon>
        <taxon>Pseudomonadales</taxon>
        <taxon>Pseudomonadaceae</taxon>
        <taxon>Halopseudomonas</taxon>
    </lineage>
</organism>
<dbReference type="OrthoDB" id="8632294at2"/>
<dbReference type="Proteomes" id="UP000243451">
    <property type="component" value="Unassembled WGS sequence"/>
</dbReference>
<keyword evidence="2" id="KW-0378">Hydrolase</keyword>
<protein>
    <submittedName>
        <fullName evidence="2">Alpha/beta hydrolase</fullName>
    </submittedName>
</protein>
<name>A0A2P4ESE9_9GAMM</name>
<dbReference type="AlphaFoldDB" id="A0A2P4ESE9"/>
<dbReference type="GO" id="GO:0016787">
    <property type="term" value="F:hydrolase activity"/>
    <property type="evidence" value="ECO:0007669"/>
    <property type="project" value="UniProtKB-KW"/>
</dbReference>
<evidence type="ECO:0000313" key="3">
    <source>
        <dbReference type="Proteomes" id="UP000243451"/>
    </source>
</evidence>
<dbReference type="EMBL" id="PPSK01000016">
    <property type="protein sequence ID" value="POB01966.1"/>
    <property type="molecule type" value="Genomic_DNA"/>
</dbReference>
<dbReference type="PRINTS" id="PR00111">
    <property type="entry name" value="ABHYDROLASE"/>
</dbReference>
<dbReference type="Pfam" id="PF00561">
    <property type="entry name" value="Abhydrolase_1"/>
    <property type="match status" value="1"/>
</dbReference>
<keyword evidence="3" id="KW-1185">Reference proteome</keyword>
<dbReference type="InterPro" id="IPR000073">
    <property type="entry name" value="AB_hydrolase_1"/>
</dbReference>
<comment type="caution">
    <text evidence="2">The sequence shown here is derived from an EMBL/GenBank/DDBJ whole genome shotgun (WGS) entry which is preliminary data.</text>
</comment>